<dbReference type="PANTHER" id="PTHR11232:SF2">
    <property type="entry name" value="FI05246P"/>
    <property type="match status" value="1"/>
</dbReference>
<dbReference type="SUPFAM" id="SSF50729">
    <property type="entry name" value="PH domain-like"/>
    <property type="match status" value="1"/>
</dbReference>
<accession>A0A1V9X317</accession>
<dbReference type="SMART" id="SM00462">
    <property type="entry name" value="PTB"/>
    <property type="match status" value="1"/>
</dbReference>
<feature type="domain" description="PID" evidence="1">
    <location>
        <begin position="67"/>
        <end position="192"/>
    </location>
</feature>
<proteinExistence type="predicted"/>
<dbReference type="AlphaFoldDB" id="A0A1V9X317"/>
<dbReference type="Gene3D" id="2.30.29.30">
    <property type="entry name" value="Pleckstrin-homology domain (PH domain)/Phosphotyrosine-binding domain (PTB)"/>
    <property type="match status" value="1"/>
</dbReference>
<evidence type="ECO:0000313" key="3">
    <source>
        <dbReference type="Proteomes" id="UP000192247"/>
    </source>
</evidence>
<evidence type="ECO:0000313" key="2">
    <source>
        <dbReference type="EMBL" id="OQR67781.1"/>
    </source>
</evidence>
<organism evidence="2 3">
    <name type="scientific">Tropilaelaps mercedesae</name>
    <dbReference type="NCBI Taxonomy" id="418985"/>
    <lineage>
        <taxon>Eukaryota</taxon>
        <taxon>Metazoa</taxon>
        <taxon>Ecdysozoa</taxon>
        <taxon>Arthropoda</taxon>
        <taxon>Chelicerata</taxon>
        <taxon>Arachnida</taxon>
        <taxon>Acari</taxon>
        <taxon>Parasitiformes</taxon>
        <taxon>Mesostigmata</taxon>
        <taxon>Gamasina</taxon>
        <taxon>Dermanyssoidea</taxon>
        <taxon>Laelapidae</taxon>
        <taxon>Tropilaelaps</taxon>
    </lineage>
</organism>
<dbReference type="PROSITE" id="PS01179">
    <property type="entry name" value="PID"/>
    <property type="match status" value="1"/>
</dbReference>
<dbReference type="PANTHER" id="PTHR11232">
    <property type="entry name" value="PHOSPHOTYROSINE INTERACTION DOMAIN-CONTAINING FAMILY MEMBER"/>
    <property type="match status" value="1"/>
</dbReference>
<evidence type="ECO:0000259" key="1">
    <source>
        <dbReference type="PROSITE" id="PS01179"/>
    </source>
</evidence>
<sequence length="304" mass="33485">MLLATGDDLLPALPALLPAPGPGHCVLTKLSALGQLHSFGTFGMLSVLFGRGGRRKSVTISEADPTYKCVYLGNVITPWAKNIDAAAATLWNNHVRRQHMPGGSATQMKVSLTRQGVKAWTTQHGLTEYWASRITFCAAAPQDSYPNMFCWIYRHEGGQRGFKQELRCHAVLCPKAGQMETQLRQRLHDALQEFRREKMASQRARLLTGQTNVRRQMLSTGSSNYRRPRALKLDSIEEAFEEPVLDCSDIGHLHALTLTSSGSTSGGGTPVIDDLDDAERDDELQQLQQADNVSQESGYASVSM</sequence>
<keyword evidence="3" id="KW-1185">Reference proteome</keyword>
<reference evidence="2 3" key="1">
    <citation type="journal article" date="2017" name="Gigascience">
        <title>Draft genome of the honey bee ectoparasitic mite, Tropilaelaps mercedesae, is shaped by the parasitic life history.</title>
        <authorList>
            <person name="Dong X."/>
            <person name="Armstrong S.D."/>
            <person name="Xia D."/>
            <person name="Makepeace B.L."/>
            <person name="Darby A.C."/>
            <person name="Kadowaki T."/>
        </authorList>
    </citation>
    <scope>NUCLEOTIDE SEQUENCE [LARGE SCALE GENOMIC DNA]</scope>
    <source>
        <strain evidence="2">Wuxi-XJTLU</strain>
    </source>
</reference>
<protein>
    <submittedName>
        <fullName evidence="2">Protein FAM43A-like</fullName>
    </submittedName>
</protein>
<dbReference type="InterPro" id="IPR006020">
    <property type="entry name" value="PTB/PI_dom"/>
</dbReference>
<name>A0A1V9X317_9ACAR</name>
<dbReference type="Proteomes" id="UP000192247">
    <property type="component" value="Unassembled WGS sequence"/>
</dbReference>
<dbReference type="InterPro" id="IPR051133">
    <property type="entry name" value="Adapter_Engulfment-Domain"/>
</dbReference>
<dbReference type="Pfam" id="PF14719">
    <property type="entry name" value="PID_2"/>
    <property type="match status" value="1"/>
</dbReference>
<dbReference type="EMBL" id="MNPL01027393">
    <property type="protein sequence ID" value="OQR67781.1"/>
    <property type="molecule type" value="Genomic_DNA"/>
</dbReference>
<dbReference type="InParanoid" id="A0A1V9X317"/>
<dbReference type="OrthoDB" id="5962185at2759"/>
<dbReference type="InterPro" id="IPR011993">
    <property type="entry name" value="PH-like_dom_sf"/>
</dbReference>
<comment type="caution">
    <text evidence="2">The sequence shown here is derived from an EMBL/GenBank/DDBJ whole genome shotgun (WGS) entry which is preliminary data.</text>
</comment>
<gene>
    <name evidence="2" type="ORF">BIW11_02133</name>
</gene>